<dbReference type="Proteomes" id="UP000057820">
    <property type="component" value="Plasmid 2"/>
</dbReference>
<dbReference type="KEGG" id="nfr:ERS450000_03484"/>
<dbReference type="GO" id="GO:0003677">
    <property type="term" value="F:DNA binding"/>
    <property type="evidence" value="ECO:0007669"/>
    <property type="project" value="InterPro"/>
</dbReference>
<accession>A0A0H5PB46</accession>
<sequence>MEKDAIIRNLSDENTRLKAKTDNRKKLSKRDVALIRRFAKTAGVTHQELADSFEVNRATISRIISGEYHKED</sequence>
<dbReference type="InterPro" id="IPR010982">
    <property type="entry name" value="Lambda_DNA-bd_dom_sf"/>
</dbReference>
<organism evidence="1 2">
    <name type="scientific">Nocardia farcinica</name>
    <dbReference type="NCBI Taxonomy" id="37329"/>
    <lineage>
        <taxon>Bacteria</taxon>
        <taxon>Bacillati</taxon>
        <taxon>Actinomycetota</taxon>
        <taxon>Actinomycetes</taxon>
        <taxon>Mycobacteriales</taxon>
        <taxon>Nocardiaceae</taxon>
        <taxon>Nocardia</taxon>
    </lineage>
</organism>
<dbReference type="Gene3D" id="1.10.10.60">
    <property type="entry name" value="Homeodomain-like"/>
    <property type="match status" value="1"/>
</dbReference>
<protein>
    <recommendedName>
        <fullName evidence="3">HTH cro/C1-type domain-containing protein</fullName>
    </recommendedName>
</protein>
<evidence type="ECO:0008006" key="3">
    <source>
        <dbReference type="Google" id="ProtNLM"/>
    </source>
</evidence>
<evidence type="ECO:0000313" key="2">
    <source>
        <dbReference type="Proteomes" id="UP000057820"/>
    </source>
</evidence>
<proteinExistence type="predicted"/>
<name>A0A0H5PB46_NOCFR</name>
<dbReference type="EMBL" id="LN868939">
    <property type="protein sequence ID" value="CRY79826.1"/>
    <property type="molecule type" value="Genomic_DNA"/>
</dbReference>
<gene>
    <name evidence="1" type="ORF">ERS450000_03484</name>
</gene>
<reference evidence="2" key="1">
    <citation type="submission" date="2015-03" db="EMBL/GenBank/DDBJ databases">
        <authorList>
            <consortium name="Pathogen Informatics"/>
        </authorList>
    </citation>
    <scope>NUCLEOTIDE SEQUENCE [LARGE SCALE GENOMIC DNA]</scope>
    <source>
        <strain evidence="2">NCTC11134</strain>
        <plasmid evidence="2">2</plasmid>
    </source>
</reference>
<dbReference type="SUPFAM" id="SSF47413">
    <property type="entry name" value="lambda repressor-like DNA-binding domains"/>
    <property type="match status" value="1"/>
</dbReference>
<dbReference type="AlphaFoldDB" id="A0A0H5PB46"/>
<keyword evidence="1" id="KW-0614">Plasmid</keyword>
<geneLocation type="plasmid" evidence="1">
    <name>2</name>
</geneLocation>
<evidence type="ECO:0000313" key="1">
    <source>
        <dbReference type="EMBL" id="CRY79826.1"/>
    </source>
</evidence>